<dbReference type="RefSeq" id="WP_377787663.1">
    <property type="nucleotide sequence ID" value="NZ_JBHLYQ010000010.1"/>
</dbReference>
<evidence type="ECO:0000313" key="2">
    <source>
        <dbReference type="Proteomes" id="UP001589788"/>
    </source>
</evidence>
<gene>
    <name evidence="1" type="ORF">ACFFRE_02030</name>
</gene>
<dbReference type="Proteomes" id="UP001589788">
    <property type="component" value="Unassembled WGS sequence"/>
</dbReference>
<evidence type="ECO:0000313" key="1">
    <source>
        <dbReference type="EMBL" id="MFC0080936.1"/>
    </source>
</evidence>
<dbReference type="EMBL" id="JBHLYQ010000010">
    <property type="protein sequence ID" value="MFC0080936.1"/>
    <property type="molecule type" value="Genomic_DNA"/>
</dbReference>
<sequence>MATYRQRQAARAERLREWAERREERARVVLEDPDPRWRDWAFITQPGRIRERERLAARERGAFESLAKAEAMRRRAEGIEAAARAAIYRDDPDATERLRERIAALDAERARVKAFNESCRRGEPDWSLLTEQEAEALRTTDRVMPSQTRDREGRLRGFPAYHLRNLASNLARQRQRLAELEQRAGE</sequence>
<accession>A0ABV6C278</accession>
<keyword evidence="2" id="KW-1185">Reference proteome</keyword>
<proteinExistence type="predicted"/>
<protein>
    <submittedName>
        <fullName evidence="1">DUF3560 domain-containing protein</fullName>
    </submittedName>
</protein>
<dbReference type="InterPro" id="IPR021944">
    <property type="entry name" value="DUF3560"/>
</dbReference>
<dbReference type="Pfam" id="PF12083">
    <property type="entry name" value="DUF3560"/>
    <property type="match status" value="1"/>
</dbReference>
<name>A0ABV6C278_9ACTN</name>
<organism evidence="1 2">
    <name type="scientific">Aciditerrimonas ferrireducens</name>
    <dbReference type="NCBI Taxonomy" id="667306"/>
    <lineage>
        <taxon>Bacteria</taxon>
        <taxon>Bacillati</taxon>
        <taxon>Actinomycetota</taxon>
        <taxon>Acidimicrobiia</taxon>
        <taxon>Acidimicrobiales</taxon>
        <taxon>Acidimicrobiaceae</taxon>
        <taxon>Aciditerrimonas</taxon>
    </lineage>
</organism>
<reference evidence="1 2" key="1">
    <citation type="submission" date="2024-09" db="EMBL/GenBank/DDBJ databases">
        <authorList>
            <person name="Sun Q."/>
            <person name="Mori K."/>
        </authorList>
    </citation>
    <scope>NUCLEOTIDE SEQUENCE [LARGE SCALE GENOMIC DNA]</scope>
    <source>
        <strain evidence="1 2">JCM 15389</strain>
    </source>
</reference>
<comment type="caution">
    <text evidence="1">The sequence shown here is derived from an EMBL/GenBank/DDBJ whole genome shotgun (WGS) entry which is preliminary data.</text>
</comment>